<evidence type="ECO:0008006" key="3">
    <source>
        <dbReference type="Google" id="ProtNLM"/>
    </source>
</evidence>
<protein>
    <recommendedName>
        <fullName evidence="3">RNase H type-1 domain-containing protein</fullName>
    </recommendedName>
</protein>
<organism evidence="1 2">
    <name type="scientific">Ensete ventricosum</name>
    <name type="common">Abyssinian banana</name>
    <name type="synonym">Musa ensete</name>
    <dbReference type="NCBI Taxonomy" id="4639"/>
    <lineage>
        <taxon>Eukaryota</taxon>
        <taxon>Viridiplantae</taxon>
        <taxon>Streptophyta</taxon>
        <taxon>Embryophyta</taxon>
        <taxon>Tracheophyta</taxon>
        <taxon>Spermatophyta</taxon>
        <taxon>Magnoliopsida</taxon>
        <taxon>Liliopsida</taxon>
        <taxon>Zingiberales</taxon>
        <taxon>Musaceae</taxon>
        <taxon>Ensete</taxon>
    </lineage>
</organism>
<dbReference type="EMBL" id="JAQQAF010000002">
    <property type="protein sequence ID" value="KAJ8506677.1"/>
    <property type="molecule type" value="Genomic_DNA"/>
</dbReference>
<evidence type="ECO:0000313" key="2">
    <source>
        <dbReference type="Proteomes" id="UP001222027"/>
    </source>
</evidence>
<comment type="caution">
    <text evidence="1">The sequence shown here is derived from an EMBL/GenBank/DDBJ whole genome shotgun (WGS) entry which is preliminary data.</text>
</comment>
<accession>A0AAV8QEN7</accession>
<name>A0AAV8QEN7_ENSVE</name>
<evidence type="ECO:0000313" key="1">
    <source>
        <dbReference type="EMBL" id="KAJ8506677.1"/>
    </source>
</evidence>
<keyword evidence="2" id="KW-1185">Reference proteome</keyword>
<dbReference type="GO" id="GO:0003676">
    <property type="term" value="F:nucleic acid binding"/>
    <property type="evidence" value="ECO:0007669"/>
    <property type="project" value="InterPro"/>
</dbReference>
<sequence length="92" mass="10090">MVKYLAEARRMAGRFQRCTITKVPRSENAQADALARLTSSCVIDTPSGAIVRTIGPSVNSIVLTVNEKDEGWIDEILRFKQAGILPEDKVAT</sequence>
<dbReference type="Proteomes" id="UP001222027">
    <property type="component" value="Unassembled WGS sequence"/>
</dbReference>
<dbReference type="AlphaFoldDB" id="A0AAV8QEN7"/>
<dbReference type="Gene3D" id="3.30.420.10">
    <property type="entry name" value="Ribonuclease H-like superfamily/Ribonuclease H"/>
    <property type="match status" value="1"/>
</dbReference>
<proteinExistence type="predicted"/>
<reference evidence="1 2" key="1">
    <citation type="submission" date="2022-12" db="EMBL/GenBank/DDBJ databases">
        <title>Chromosome-scale assembly of the Ensete ventricosum genome.</title>
        <authorList>
            <person name="Dussert Y."/>
            <person name="Stocks J."/>
            <person name="Wendawek A."/>
            <person name="Woldeyes F."/>
            <person name="Nichols R.A."/>
            <person name="Borrell J.S."/>
        </authorList>
    </citation>
    <scope>NUCLEOTIDE SEQUENCE [LARGE SCALE GENOMIC DNA]</scope>
    <source>
        <strain evidence="2">cv. Maze</strain>
        <tissue evidence="1">Seeds</tissue>
    </source>
</reference>
<dbReference type="InterPro" id="IPR036397">
    <property type="entry name" value="RNaseH_sf"/>
</dbReference>
<gene>
    <name evidence="1" type="ORF">OPV22_007563</name>
</gene>